<gene>
    <name evidence="10" type="ORF">NCGR_LOCUS15055</name>
</gene>
<evidence type="ECO:0000256" key="8">
    <source>
        <dbReference type="PROSITE-ProRule" id="PRU00409"/>
    </source>
</evidence>
<dbReference type="PROSITE" id="PS00844">
    <property type="entry name" value="DALA_DALA_LIGASE_2"/>
    <property type="match status" value="1"/>
</dbReference>
<dbReference type="SUPFAM" id="SSF56059">
    <property type="entry name" value="Glutathione synthetase ATP-binding domain-like"/>
    <property type="match status" value="2"/>
</dbReference>
<keyword evidence="7" id="KW-0961">Cell wall biogenesis/degradation</keyword>
<evidence type="ECO:0000256" key="4">
    <source>
        <dbReference type="ARBA" id="ARBA00022840"/>
    </source>
</evidence>
<feature type="domain" description="ATP-grasp" evidence="9">
    <location>
        <begin position="639"/>
        <end position="888"/>
    </location>
</feature>
<keyword evidence="3 8" id="KW-0547">Nucleotide-binding</keyword>
<comment type="similarity">
    <text evidence="1">Belongs to the D-alanine--D-alanine ligase family.</text>
</comment>
<dbReference type="GO" id="GO:0046872">
    <property type="term" value="F:metal ion binding"/>
    <property type="evidence" value="ECO:0007669"/>
    <property type="project" value="InterPro"/>
</dbReference>
<keyword evidence="6" id="KW-0573">Peptidoglycan synthesis</keyword>
<evidence type="ECO:0000256" key="7">
    <source>
        <dbReference type="ARBA" id="ARBA00023316"/>
    </source>
</evidence>
<dbReference type="Proteomes" id="UP000604825">
    <property type="component" value="Unassembled WGS sequence"/>
</dbReference>
<dbReference type="GO" id="GO:0005524">
    <property type="term" value="F:ATP binding"/>
    <property type="evidence" value="ECO:0007669"/>
    <property type="project" value="UniProtKB-UniRule"/>
</dbReference>
<sequence>MLLSRPQTLPLPRARLSSPTLRHLRALAAPRRAIVSSPPLGFASAARGLAPLRLRAVVSDHEQRGMEAGEQGRPLRVGLVCGGPSGERGVSLNSARSVLDHIQGEDLVVRCYYIDCAMKAFAISPAQLYSNTPSDFDFKLESLAQGFDSLSDFAEHLATNVDIVFPVIHGKFGEDGGIQELLEKANVPFVGTPSKECQRAFDKHNASLELNAQGFLTVPNFLVEKDKLAKLELEAWFQTVNLNKENGKVIVKPTRAGSSIGVVVAYGVNDAAQKAEEIISEVELQYSNSSDTKEDTIFNYRKKYLPSRQVAYHSPPRFPAEVIDCIRQGISLLFCRLGLHDYARIDGWFLPSPVASLPSAENSEKFGNTKYGTVLFTDINLISGMEQTSFLFQQASAVGFSHSRILRTVVQHACSRFPSLVPCNNAWTTLSRKLQPSKQVEAIHKGTSRQKVFVIFGGDTSERQVSLMSGTNVWLNLQGFDDLDVTPCLLAPANGYFSSHDQDFSDSSREVWTLPYSLVLRHTTEEVHAACVEATEPERVKITKRLRDQVMNELGPALSKHDWFAGFDIAYEQPIKYSLQLWINHVKETEAVVFIAVHGGIGEDGTIQTLLESAGVPYTGPGPIASRTCIDKVASSLAVDHLASYGVRTIPKDVRATEEVLKSSLVDIWNELKAKLRTETVCVKPARDGCSTGVARLCCPEDLEVYTDALRRKFQHLPANCLSRAHGVIEMPVPPPESLIFEPFIETDEIIISNKLENGSARHLLASGEMHSLNPSITVKESGDILSLEEKFQGGTGINLTPPPATIMGKDALQRCKKSIEIMANALGLEGFSRIDAFVNVRSGEVLLIEVNTVPGMTPSTVLIHQALAEEPPVYPHKFFRTLLDLAFARAK</sequence>
<proteinExistence type="inferred from homology"/>
<dbReference type="InterPro" id="IPR011761">
    <property type="entry name" value="ATP-grasp"/>
</dbReference>
<dbReference type="FunFam" id="3.40.50.20:FF:000027">
    <property type="entry name" value="D-alanine-D-alanine ligase family"/>
    <property type="match status" value="1"/>
</dbReference>
<evidence type="ECO:0000256" key="3">
    <source>
        <dbReference type="ARBA" id="ARBA00022741"/>
    </source>
</evidence>
<dbReference type="SUPFAM" id="SSF52440">
    <property type="entry name" value="PreATP-grasp domain"/>
    <property type="match status" value="2"/>
</dbReference>
<dbReference type="InterPro" id="IPR011127">
    <property type="entry name" value="Dala_Dala_lig_N"/>
</dbReference>
<dbReference type="InterPro" id="IPR000291">
    <property type="entry name" value="D-Ala_lig_Van_CS"/>
</dbReference>
<dbReference type="PROSITE" id="PS50975">
    <property type="entry name" value="ATP_GRASP"/>
    <property type="match status" value="1"/>
</dbReference>
<keyword evidence="4 8" id="KW-0067">ATP-binding</keyword>
<reference evidence="10" key="1">
    <citation type="submission" date="2020-10" db="EMBL/GenBank/DDBJ databases">
        <authorList>
            <person name="Han B."/>
            <person name="Lu T."/>
            <person name="Zhao Q."/>
            <person name="Huang X."/>
            <person name="Zhao Y."/>
        </authorList>
    </citation>
    <scope>NUCLEOTIDE SEQUENCE</scope>
</reference>
<evidence type="ECO:0000256" key="1">
    <source>
        <dbReference type="ARBA" id="ARBA00010871"/>
    </source>
</evidence>
<dbReference type="AlphaFoldDB" id="A0A811N6Y0"/>
<dbReference type="EMBL" id="CAJGYO010000004">
    <property type="protein sequence ID" value="CAD6222347.1"/>
    <property type="molecule type" value="Genomic_DNA"/>
</dbReference>
<name>A0A811N6Y0_9POAL</name>
<keyword evidence="11" id="KW-1185">Reference proteome</keyword>
<evidence type="ECO:0000256" key="5">
    <source>
        <dbReference type="ARBA" id="ARBA00022960"/>
    </source>
</evidence>
<dbReference type="InterPro" id="IPR016185">
    <property type="entry name" value="PreATP-grasp_dom_sf"/>
</dbReference>
<keyword evidence="2" id="KW-0436">Ligase</keyword>
<comment type="caution">
    <text evidence="10">The sequence shown here is derived from an EMBL/GenBank/DDBJ whole genome shotgun (WGS) entry which is preliminary data.</text>
</comment>
<evidence type="ECO:0000313" key="10">
    <source>
        <dbReference type="EMBL" id="CAD6222347.1"/>
    </source>
</evidence>
<dbReference type="InterPro" id="IPR011095">
    <property type="entry name" value="Dala_Dala_lig_C"/>
</dbReference>
<dbReference type="Pfam" id="PF01820">
    <property type="entry name" value="Dala_Dala_lig_N"/>
    <property type="match status" value="2"/>
</dbReference>
<accession>A0A811N6Y0</accession>
<dbReference type="GO" id="GO:0008716">
    <property type="term" value="F:D-alanine-D-alanine ligase activity"/>
    <property type="evidence" value="ECO:0007669"/>
    <property type="project" value="InterPro"/>
</dbReference>
<evidence type="ECO:0000256" key="6">
    <source>
        <dbReference type="ARBA" id="ARBA00022984"/>
    </source>
</evidence>
<keyword evidence="5" id="KW-0133">Cell shape</keyword>
<evidence type="ECO:0000313" key="11">
    <source>
        <dbReference type="Proteomes" id="UP000604825"/>
    </source>
</evidence>
<dbReference type="GO" id="GO:0008360">
    <property type="term" value="P:regulation of cell shape"/>
    <property type="evidence" value="ECO:0007669"/>
    <property type="project" value="UniProtKB-KW"/>
</dbReference>
<dbReference type="PANTHER" id="PTHR23132:SF0">
    <property type="entry name" value="D-ALANINE-D-ALANINE LIGASE FAMILY"/>
    <property type="match status" value="1"/>
</dbReference>
<organism evidence="10 11">
    <name type="scientific">Miscanthus lutarioriparius</name>
    <dbReference type="NCBI Taxonomy" id="422564"/>
    <lineage>
        <taxon>Eukaryota</taxon>
        <taxon>Viridiplantae</taxon>
        <taxon>Streptophyta</taxon>
        <taxon>Embryophyta</taxon>
        <taxon>Tracheophyta</taxon>
        <taxon>Spermatophyta</taxon>
        <taxon>Magnoliopsida</taxon>
        <taxon>Liliopsida</taxon>
        <taxon>Poales</taxon>
        <taxon>Poaceae</taxon>
        <taxon>PACMAD clade</taxon>
        <taxon>Panicoideae</taxon>
        <taxon>Andropogonodae</taxon>
        <taxon>Andropogoneae</taxon>
        <taxon>Saccharinae</taxon>
        <taxon>Miscanthus</taxon>
    </lineage>
</organism>
<dbReference type="Gene3D" id="3.40.50.20">
    <property type="match status" value="2"/>
</dbReference>
<dbReference type="Pfam" id="PF07478">
    <property type="entry name" value="Dala_Dala_lig_C"/>
    <property type="match status" value="1"/>
</dbReference>
<dbReference type="PANTHER" id="PTHR23132">
    <property type="entry name" value="D-ALANINE--D-ALANINE LIGASE"/>
    <property type="match status" value="1"/>
</dbReference>
<dbReference type="Gene3D" id="3.30.470.20">
    <property type="entry name" value="ATP-grasp fold, B domain"/>
    <property type="match status" value="2"/>
</dbReference>
<dbReference type="FunFam" id="3.40.50.20:FF:000028">
    <property type="entry name" value="D-alanine-D-alanine ligase family"/>
    <property type="match status" value="1"/>
</dbReference>
<protein>
    <recommendedName>
        <fullName evidence="9">ATP-grasp domain-containing protein</fullName>
    </recommendedName>
</protein>
<dbReference type="GO" id="GO:0071555">
    <property type="term" value="P:cell wall organization"/>
    <property type="evidence" value="ECO:0007669"/>
    <property type="project" value="UniProtKB-KW"/>
</dbReference>
<dbReference type="GO" id="GO:0009507">
    <property type="term" value="C:chloroplast"/>
    <property type="evidence" value="ECO:0007669"/>
    <property type="project" value="TreeGrafter"/>
</dbReference>
<dbReference type="OrthoDB" id="2013972at2759"/>
<evidence type="ECO:0000256" key="2">
    <source>
        <dbReference type="ARBA" id="ARBA00022598"/>
    </source>
</evidence>
<evidence type="ECO:0000259" key="9">
    <source>
        <dbReference type="PROSITE" id="PS50975"/>
    </source>
</evidence>